<accession>A0A4R8DFA0</accession>
<evidence type="ECO:0000313" key="2">
    <source>
        <dbReference type="Proteomes" id="UP000294498"/>
    </source>
</evidence>
<dbReference type="RefSeq" id="WP_133995712.1">
    <property type="nucleotide sequence ID" value="NZ_SODV01000002.1"/>
</dbReference>
<comment type="caution">
    <text evidence="1">The sequence shown here is derived from an EMBL/GenBank/DDBJ whole genome shotgun (WGS) entry which is preliminary data.</text>
</comment>
<dbReference type="SUPFAM" id="SSF51658">
    <property type="entry name" value="Xylose isomerase-like"/>
    <property type="match status" value="1"/>
</dbReference>
<organism evidence="1 2">
    <name type="scientific">Dinghuibacter silviterrae</name>
    <dbReference type="NCBI Taxonomy" id="1539049"/>
    <lineage>
        <taxon>Bacteria</taxon>
        <taxon>Pseudomonadati</taxon>
        <taxon>Bacteroidota</taxon>
        <taxon>Chitinophagia</taxon>
        <taxon>Chitinophagales</taxon>
        <taxon>Chitinophagaceae</taxon>
        <taxon>Dinghuibacter</taxon>
    </lineage>
</organism>
<dbReference type="Gene3D" id="3.20.20.150">
    <property type="entry name" value="Divalent-metal-dependent TIM barrel enzymes"/>
    <property type="match status" value="1"/>
</dbReference>
<gene>
    <name evidence="1" type="ORF">EDB95_3735</name>
</gene>
<dbReference type="EMBL" id="SODV01000002">
    <property type="protein sequence ID" value="TDW95914.1"/>
    <property type="molecule type" value="Genomic_DNA"/>
</dbReference>
<sequence length="274" mass="32044">MKPTNLQFFCPRWGSEGTGWETFFARLKAEGYNGMEWGVALDTPHAELDKIWDLAEQKRVAVILQHYDTVDADFNRHYDTYCRWLSMVKGYPAVKINSQTGRDIFTFDQNKALIEAATQFTVDTDIAVVHETHRHKFSFAAHIAKEFLQRIPHLRLTLDVSHWVCVAESYLEDQKETVALAIERADHLHARVGYPEGPQIPDPRVPEWDIALRHHLVWWDAVVARHRAQNKPLTVTPEFGPYPYMVELPFTRQPLTSQWEINAWMMRMLGERYR</sequence>
<keyword evidence="2" id="KW-1185">Reference proteome</keyword>
<dbReference type="InterPro" id="IPR036237">
    <property type="entry name" value="Xyl_isomerase-like_sf"/>
</dbReference>
<dbReference type="AlphaFoldDB" id="A0A4R8DFA0"/>
<name>A0A4R8DFA0_9BACT</name>
<dbReference type="Proteomes" id="UP000294498">
    <property type="component" value="Unassembled WGS sequence"/>
</dbReference>
<reference evidence="1 2" key="1">
    <citation type="submission" date="2019-03" db="EMBL/GenBank/DDBJ databases">
        <title>Genomic Encyclopedia of Type Strains, Phase IV (KMG-IV): sequencing the most valuable type-strain genomes for metagenomic binning, comparative biology and taxonomic classification.</title>
        <authorList>
            <person name="Goeker M."/>
        </authorList>
    </citation>
    <scope>NUCLEOTIDE SEQUENCE [LARGE SCALE GENOMIC DNA]</scope>
    <source>
        <strain evidence="1 2">DSM 100059</strain>
    </source>
</reference>
<proteinExistence type="predicted"/>
<dbReference type="OrthoDB" id="2555274at2"/>
<evidence type="ECO:0008006" key="3">
    <source>
        <dbReference type="Google" id="ProtNLM"/>
    </source>
</evidence>
<evidence type="ECO:0000313" key="1">
    <source>
        <dbReference type="EMBL" id="TDW95914.1"/>
    </source>
</evidence>
<protein>
    <recommendedName>
        <fullName evidence="3">Sugar phosphate isomerase/epimerase</fullName>
    </recommendedName>
</protein>